<dbReference type="GO" id="GO:0051082">
    <property type="term" value="F:unfolded protein binding"/>
    <property type="evidence" value="ECO:0007669"/>
    <property type="project" value="InterPro"/>
</dbReference>
<evidence type="ECO:0000256" key="6">
    <source>
        <dbReference type="ARBA" id="ARBA00022734"/>
    </source>
</evidence>
<evidence type="ECO:0000256" key="11">
    <source>
        <dbReference type="ARBA" id="ARBA00023136"/>
    </source>
</evidence>
<dbReference type="SUPFAM" id="SSF49899">
    <property type="entry name" value="Concanavalin A-like lectins/glucanases"/>
    <property type="match status" value="1"/>
</dbReference>
<evidence type="ECO:0000256" key="18">
    <source>
        <dbReference type="SAM" id="MobiDB-lite"/>
    </source>
</evidence>
<dbReference type="GO" id="GO:0030246">
    <property type="term" value="F:carbohydrate binding"/>
    <property type="evidence" value="ECO:0007669"/>
    <property type="project" value="UniProtKB-KW"/>
</dbReference>
<keyword evidence="5 17" id="KW-0732">Signal</keyword>
<keyword evidence="9" id="KW-0106">Calcium</keyword>
<dbReference type="GO" id="GO:0005789">
    <property type="term" value="C:endoplasmic reticulum membrane"/>
    <property type="evidence" value="ECO:0007669"/>
    <property type="project" value="UniProtKB-SubCell"/>
</dbReference>
<protein>
    <recommendedName>
        <fullName evidence="21">Calnexin</fullName>
    </recommendedName>
</protein>
<dbReference type="GO" id="GO:0036503">
    <property type="term" value="P:ERAD pathway"/>
    <property type="evidence" value="ECO:0007669"/>
    <property type="project" value="TreeGrafter"/>
</dbReference>
<comment type="function">
    <text evidence="15">Calcium-binding protein that interacts with newly synthesized monoglucosylated glycoproteins in the endoplasmic reticulum. It may act in assisting protein assembly and/or in the retention within the ER of unassembled protein subunits. It seems to play a major role in the quality control apparatus of the ER by the retention of incorrectly folded proteins.</text>
</comment>
<comment type="similarity">
    <text evidence="2 17">Belongs to the calreticulin family.</text>
</comment>
<dbReference type="PANTHER" id="PTHR11073:SF1">
    <property type="entry name" value="CALNEXIN 14D-RELATED"/>
    <property type="match status" value="1"/>
</dbReference>
<keyword evidence="12 16" id="KW-1015">Disulfide bond</keyword>
<evidence type="ECO:0000256" key="9">
    <source>
        <dbReference type="ARBA" id="ARBA00022837"/>
    </source>
</evidence>
<evidence type="ECO:0000256" key="4">
    <source>
        <dbReference type="ARBA" id="ARBA00022723"/>
    </source>
</evidence>
<feature type="chain" id="PRO_5043094428" description="Calnexin" evidence="17">
    <location>
        <begin position="25"/>
        <end position="548"/>
    </location>
</feature>
<evidence type="ECO:0000256" key="7">
    <source>
        <dbReference type="ARBA" id="ARBA00022737"/>
    </source>
</evidence>
<keyword evidence="7" id="KW-0677">Repeat</keyword>
<evidence type="ECO:0000256" key="5">
    <source>
        <dbReference type="ARBA" id="ARBA00022729"/>
    </source>
</evidence>
<feature type="compositionally biased region" description="Basic and acidic residues" evidence="18">
    <location>
        <begin position="230"/>
        <end position="250"/>
    </location>
</feature>
<name>A0AAV1IC03_9CHLO</name>
<evidence type="ECO:0000256" key="13">
    <source>
        <dbReference type="ARBA" id="ARBA00023180"/>
    </source>
</evidence>
<dbReference type="PANTHER" id="PTHR11073">
    <property type="entry name" value="CALRETICULIN AND CALNEXIN"/>
    <property type="match status" value="1"/>
</dbReference>
<dbReference type="InterPro" id="IPR009033">
    <property type="entry name" value="Calreticulin/calnexin_P_dom_sf"/>
</dbReference>
<dbReference type="PROSITE" id="PS00804">
    <property type="entry name" value="CALRETICULIN_2"/>
    <property type="match status" value="1"/>
</dbReference>
<dbReference type="GO" id="GO:0006457">
    <property type="term" value="P:protein folding"/>
    <property type="evidence" value="ECO:0007669"/>
    <property type="project" value="InterPro"/>
</dbReference>
<feature type="region of interest" description="Disordered" evidence="18">
    <location>
        <begin position="388"/>
        <end position="429"/>
    </location>
</feature>
<dbReference type="FunFam" id="2.60.120.200:FF:000048">
    <property type="entry name" value="Calnexin homolog"/>
    <property type="match status" value="1"/>
</dbReference>
<keyword evidence="14 17" id="KW-0143">Chaperone</keyword>
<evidence type="ECO:0000256" key="15">
    <source>
        <dbReference type="ARBA" id="ARBA00037525"/>
    </source>
</evidence>
<comment type="caution">
    <text evidence="19">The sequence shown here is derived from an EMBL/GenBank/DDBJ whole genome shotgun (WGS) entry which is preliminary data.</text>
</comment>
<comment type="subcellular location">
    <subcellularLocation>
        <location evidence="1">Endoplasmic reticulum membrane</location>
        <topology evidence="1">Single-pass type I membrane protein</topology>
    </subcellularLocation>
</comment>
<evidence type="ECO:0000256" key="8">
    <source>
        <dbReference type="ARBA" id="ARBA00022824"/>
    </source>
</evidence>
<evidence type="ECO:0000256" key="16">
    <source>
        <dbReference type="PIRSR" id="PIRSR601580-3"/>
    </source>
</evidence>
<gene>
    <name evidence="19" type="ORF">CVIRNUC_007758</name>
</gene>
<evidence type="ECO:0000256" key="3">
    <source>
        <dbReference type="ARBA" id="ARBA00022692"/>
    </source>
</evidence>
<keyword evidence="20" id="KW-1185">Reference proteome</keyword>
<evidence type="ECO:0000313" key="19">
    <source>
        <dbReference type="EMBL" id="CAK0784554.1"/>
    </source>
</evidence>
<dbReference type="AlphaFoldDB" id="A0AAV1IC03"/>
<evidence type="ECO:0000313" key="20">
    <source>
        <dbReference type="Proteomes" id="UP001314263"/>
    </source>
</evidence>
<evidence type="ECO:0000256" key="14">
    <source>
        <dbReference type="ARBA" id="ARBA00023186"/>
    </source>
</evidence>
<evidence type="ECO:0000256" key="10">
    <source>
        <dbReference type="ARBA" id="ARBA00022989"/>
    </source>
</evidence>
<keyword evidence="13" id="KW-0325">Glycoprotein</keyword>
<dbReference type="Proteomes" id="UP001314263">
    <property type="component" value="Unassembled WGS sequence"/>
</dbReference>
<dbReference type="EMBL" id="CAUYUE010000010">
    <property type="protein sequence ID" value="CAK0784554.1"/>
    <property type="molecule type" value="Genomic_DNA"/>
</dbReference>
<keyword evidence="8 17" id="KW-0256">Endoplasmic reticulum</keyword>
<dbReference type="SUPFAM" id="SSF63887">
    <property type="entry name" value="P-domain of calnexin/calreticulin"/>
    <property type="match status" value="1"/>
</dbReference>
<dbReference type="InterPro" id="IPR013320">
    <property type="entry name" value="ConA-like_dom_sf"/>
</dbReference>
<evidence type="ECO:0000256" key="12">
    <source>
        <dbReference type="ARBA" id="ARBA00023157"/>
    </source>
</evidence>
<evidence type="ECO:0000256" key="1">
    <source>
        <dbReference type="ARBA" id="ARBA00004115"/>
    </source>
</evidence>
<accession>A0AAV1IC03</accession>
<evidence type="ECO:0000256" key="2">
    <source>
        <dbReference type="ARBA" id="ARBA00010983"/>
    </source>
</evidence>
<dbReference type="FunFam" id="2.10.250.10:FF:000001">
    <property type="entry name" value="Calnexin homolog"/>
    <property type="match status" value="1"/>
</dbReference>
<keyword evidence="3 17" id="KW-0812">Transmembrane</keyword>
<dbReference type="Pfam" id="PF00262">
    <property type="entry name" value="Calreticulin"/>
    <property type="match status" value="1"/>
</dbReference>
<feature type="region of interest" description="Disordered" evidence="18">
    <location>
        <begin position="522"/>
        <end position="548"/>
    </location>
</feature>
<feature type="signal peptide" evidence="17">
    <location>
        <begin position="1"/>
        <end position="24"/>
    </location>
</feature>
<feature type="compositionally biased region" description="Acidic residues" evidence="18">
    <location>
        <begin position="251"/>
        <end position="288"/>
    </location>
</feature>
<dbReference type="InterPro" id="IPR001580">
    <property type="entry name" value="Calret/calnex"/>
</dbReference>
<feature type="region of interest" description="Disordered" evidence="18">
    <location>
        <begin position="197"/>
        <end position="311"/>
    </location>
</feature>
<feature type="compositionally biased region" description="Basic and acidic residues" evidence="18">
    <location>
        <begin position="388"/>
        <end position="418"/>
    </location>
</feature>
<dbReference type="PRINTS" id="PR00626">
    <property type="entry name" value="CALRETICULIN"/>
</dbReference>
<evidence type="ECO:0000256" key="17">
    <source>
        <dbReference type="RuleBase" id="RU362126"/>
    </source>
</evidence>
<reference evidence="19 20" key="1">
    <citation type="submission" date="2023-10" db="EMBL/GenBank/DDBJ databases">
        <authorList>
            <person name="Maclean D."/>
            <person name="Macfadyen A."/>
        </authorList>
    </citation>
    <scope>NUCLEOTIDE SEQUENCE [LARGE SCALE GENOMIC DNA]</scope>
</reference>
<feature type="transmembrane region" description="Helical" evidence="17">
    <location>
        <begin position="466"/>
        <end position="486"/>
    </location>
</feature>
<keyword evidence="11 17" id="KW-0472">Membrane</keyword>
<organism evidence="19 20">
    <name type="scientific">Coccomyxa viridis</name>
    <dbReference type="NCBI Taxonomy" id="1274662"/>
    <lineage>
        <taxon>Eukaryota</taxon>
        <taxon>Viridiplantae</taxon>
        <taxon>Chlorophyta</taxon>
        <taxon>core chlorophytes</taxon>
        <taxon>Trebouxiophyceae</taxon>
        <taxon>Trebouxiophyceae incertae sedis</taxon>
        <taxon>Coccomyxaceae</taxon>
        <taxon>Coccomyxa</taxon>
    </lineage>
</organism>
<dbReference type="GO" id="GO:0005509">
    <property type="term" value="F:calcium ion binding"/>
    <property type="evidence" value="ECO:0007669"/>
    <property type="project" value="InterPro"/>
</dbReference>
<evidence type="ECO:0008006" key="21">
    <source>
        <dbReference type="Google" id="ProtNLM"/>
    </source>
</evidence>
<keyword evidence="4" id="KW-0479">Metal-binding</keyword>
<dbReference type="Gene3D" id="2.60.120.200">
    <property type="match status" value="1"/>
</dbReference>
<proteinExistence type="inferred from homology"/>
<keyword evidence="10 17" id="KW-1133">Transmembrane helix</keyword>
<dbReference type="InterPro" id="IPR018124">
    <property type="entry name" value="Calret/calnex_CS"/>
</dbReference>
<dbReference type="Gene3D" id="2.10.250.10">
    <property type="entry name" value="Calreticulin/calnexin, P domain"/>
    <property type="match status" value="1"/>
</dbReference>
<sequence length="548" mass="60477">MGLASRQRAALALVAVLGLATASATFFEDFSSGWDKRWAYSADEKYTGRFAQDTPEGWTDAGLKVPEKAKHYGLTAKLDTPVDPAKGLVLQYELKLTDGLTCGGAYLKFLTETANFDPAELTDGTPYTVMFGPDKCGGTNKVHVILRHKSPKTGAIEEKHLKSPPSVELDKATHVYTIIIKPDNTYDLLIDGESKKSGSILEDFDPSINPPEEIDDPEDKKPEDWVDSPKMLDTDATKPDDWDEDAPRQIEDDDAEKPDGWLDDEPAEIDDPEASQPEDWDEEEDGEWEPPKVSNPKCAEGPGCGDWKRPMKPNPDYKGKWTAPMIDNPEYKGPWAPRKIANPDHFLDESPLQNLGSIGGVAIEIWTMDEGYLFDNVLIANDASDAEEKRTSLWAPKKEAEDELKEKEDEEAKAKADAEADEDTEEGGSLASKLIGHLEGVFDFPALAPHKKHLQPLFDLLEQHEALIFGIIAAPLVLLLASLGLLGGSKKKVKTALSKAKKQDITGPDDRAVKAKAQVVEEVKKEVPTEEPEEDEKAGAKRRSRREN</sequence>
<feature type="disulfide bond" evidence="16">
    <location>
        <begin position="102"/>
        <end position="136"/>
    </location>
</feature>
<keyword evidence="6" id="KW-0430">Lectin</keyword>